<comment type="caution">
    <text evidence="2">The sequence shown here is derived from an EMBL/GenBank/DDBJ whole genome shotgun (WGS) entry which is preliminary data.</text>
</comment>
<gene>
    <name evidence="2" type="ORF">TRAPUB_10128</name>
</gene>
<protein>
    <submittedName>
        <fullName evidence="2">Uncharacterized protein</fullName>
    </submittedName>
</protein>
<evidence type="ECO:0000313" key="2">
    <source>
        <dbReference type="EMBL" id="OJT13362.1"/>
    </source>
</evidence>
<evidence type="ECO:0000256" key="1">
    <source>
        <dbReference type="SAM" id="MobiDB-lite"/>
    </source>
</evidence>
<accession>A0A1M2W0R9</accession>
<feature type="region of interest" description="Disordered" evidence="1">
    <location>
        <begin position="1"/>
        <end position="33"/>
    </location>
</feature>
<sequence>MSERHSTSEAVYHPIPQAPVASNTIPPSSPDLEVDEGFGPSVVHSHVAVDSRIRWIHFLLGCAVLLPWNGASTAPE</sequence>
<dbReference type="OrthoDB" id="10564601at2759"/>
<keyword evidence="3" id="KW-1185">Reference proteome</keyword>
<name>A0A1M2W0R9_TRAPU</name>
<reference evidence="2 3" key="1">
    <citation type="submission" date="2016-10" db="EMBL/GenBank/DDBJ databases">
        <title>Genome sequence of the basidiomycete white-rot fungus Trametes pubescens.</title>
        <authorList>
            <person name="Makela M.R."/>
            <person name="Granchi Z."/>
            <person name="Peng M."/>
            <person name="De Vries R.P."/>
            <person name="Grigoriev I."/>
            <person name="Riley R."/>
            <person name="Hilden K."/>
        </authorList>
    </citation>
    <scope>NUCLEOTIDE SEQUENCE [LARGE SCALE GENOMIC DNA]</scope>
    <source>
        <strain evidence="2 3">FBCC735</strain>
    </source>
</reference>
<dbReference type="Proteomes" id="UP000184267">
    <property type="component" value="Unassembled WGS sequence"/>
</dbReference>
<evidence type="ECO:0000313" key="3">
    <source>
        <dbReference type="Proteomes" id="UP000184267"/>
    </source>
</evidence>
<organism evidence="2 3">
    <name type="scientific">Trametes pubescens</name>
    <name type="common">White-rot fungus</name>
    <dbReference type="NCBI Taxonomy" id="154538"/>
    <lineage>
        <taxon>Eukaryota</taxon>
        <taxon>Fungi</taxon>
        <taxon>Dikarya</taxon>
        <taxon>Basidiomycota</taxon>
        <taxon>Agaricomycotina</taxon>
        <taxon>Agaricomycetes</taxon>
        <taxon>Polyporales</taxon>
        <taxon>Polyporaceae</taxon>
        <taxon>Trametes</taxon>
    </lineage>
</organism>
<proteinExistence type="predicted"/>
<dbReference type="AlphaFoldDB" id="A0A1M2W0R9"/>
<dbReference type="EMBL" id="MNAD01000413">
    <property type="protein sequence ID" value="OJT13362.1"/>
    <property type="molecule type" value="Genomic_DNA"/>
</dbReference>